<dbReference type="RefSeq" id="WP_184618479.1">
    <property type="nucleotide sequence ID" value="NZ_JACHEX010000001.1"/>
</dbReference>
<dbReference type="InterPro" id="IPR011991">
    <property type="entry name" value="ArsR-like_HTH"/>
</dbReference>
<dbReference type="Gene3D" id="1.10.10.10">
    <property type="entry name" value="Winged helix-like DNA-binding domain superfamily/Winged helix DNA-binding domain"/>
    <property type="match status" value="1"/>
</dbReference>
<dbReference type="InterPro" id="IPR036388">
    <property type="entry name" value="WH-like_DNA-bd_sf"/>
</dbReference>
<feature type="domain" description="PglD N-terminal" evidence="1">
    <location>
        <begin position="116"/>
        <end position="162"/>
    </location>
</feature>
<evidence type="ECO:0000259" key="1">
    <source>
        <dbReference type="Pfam" id="PF17836"/>
    </source>
</evidence>
<proteinExistence type="predicted"/>
<dbReference type="GO" id="GO:0003677">
    <property type="term" value="F:DNA binding"/>
    <property type="evidence" value="ECO:0007669"/>
    <property type="project" value="UniProtKB-KW"/>
</dbReference>
<dbReference type="Gene3D" id="3.40.50.720">
    <property type="entry name" value="NAD(P)-binding Rossmann-like Domain"/>
    <property type="match status" value="1"/>
</dbReference>
<dbReference type="CDD" id="cd00090">
    <property type="entry name" value="HTH_ARSR"/>
    <property type="match status" value="1"/>
</dbReference>
<dbReference type="Pfam" id="PF13412">
    <property type="entry name" value="HTH_24"/>
    <property type="match status" value="1"/>
</dbReference>
<reference evidence="2 3" key="1">
    <citation type="submission" date="2020-08" db="EMBL/GenBank/DDBJ databases">
        <title>Genomic Encyclopedia of Type Strains, Phase IV (KMG-IV): sequencing the most valuable type-strain genomes for metagenomic binning, comparative biology and taxonomic classification.</title>
        <authorList>
            <person name="Goeker M."/>
        </authorList>
    </citation>
    <scope>NUCLEOTIDE SEQUENCE [LARGE SCALE GENOMIC DNA]</scope>
    <source>
        <strain evidence="2 3">DSM 13481</strain>
    </source>
</reference>
<sequence>MIKIDTLKFFQPTPEYRKLVILEALYEDPNLSQKELSAIAGIVPSLVNKYINELEKNGYIETKDLGKNKIYNVTEEGLSELYYLKLSFFNDIVNLSKKIDSQLENIFLKLKGKNEIGIYGAGLVGKVLAELLLNRGYNIVVFFDDDNSKINSRVFGIPILPLNSKVRIDALVVASIKNSEQMVKKAKKYDFTDIYVFKTEEFKLSWHG</sequence>
<dbReference type="SUPFAM" id="SSF51735">
    <property type="entry name" value="NAD(P)-binding Rossmann-fold domains"/>
    <property type="match status" value="1"/>
</dbReference>
<gene>
    <name evidence="2" type="ORF">HNP65_000128</name>
</gene>
<dbReference type="SUPFAM" id="SSF46785">
    <property type="entry name" value="Winged helix' DNA-binding domain"/>
    <property type="match status" value="1"/>
</dbReference>
<dbReference type="InterPro" id="IPR041561">
    <property type="entry name" value="PglD_N"/>
</dbReference>
<keyword evidence="3" id="KW-1185">Reference proteome</keyword>
<name>A0A841GDN3_9BACT</name>
<dbReference type="Pfam" id="PF17836">
    <property type="entry name" value="PglD_N"/>
    <property type="match status" value="1"/>
</dbReference>
<comment type="caution">
    <text evidence="2">The sequence shown here is derived from an EMBL/GenBank/DDBJ whole genome shotgun (WGS) entry which is preliminary data.</text>
</comment>
<keyword evidence="2" id="KW-0238">DNA-binding</keyword>
<dbReference type="AlphaFoldDB" id="A0A841GDN3"/>
<protein>
    <submittedName>
        <fullName evidence="2">DNA-binding MarR family transcriptional regulator</fullName>
    </submittedName>
</protein>
<dbReference type="InterPro" id="IPR036390">
    <property type="entry name" value="WH_DNA-bd_sf"/>
</dbReference>
<evidence type="ECO:0000313" key="2">
    <source>
        <dbReference type="EMBL" id="MBB6061706.1"/>
    </source>
</evidence>
<dbReference type="EMBL" id="JACHEX010000001">
    <property type="protein sequence ID" value="MBB6061706.1"/>
    <property type="molecule type" value="Genomic_DNA"/>
</dbReference>
<dbReference type="InterPro" id="IPR036291">
    <property type="entry name" value="NAD(P)-bd_dom_sf"/>
</dbReference>
<dbReference type="Proteomes" id="UP000555828">
    <property type="component" value="Unassembled WGS sequence"/>
</dbReference>
<accession>A0A841GDN3</accession>
<organism evidence="2 3">
    <name type="scientific">Thermosipho japonicus</name>
    <dbReference type="NCBI Taxonomy" id="90323"/>
    <lineage>
        <taxon>Bacteria</taxon>
        <taxon>Thermotogati</taxon>
        <taxon>Thermotogota</taxon>
        <taxon>Thermotogae</taxon>
        <taxon>Thermotogales</taxon>
        <taxon>Fervidobacteriaceae</taxon>
        <taxon>Thermosipho</taxon>
    </lineage>
</organism>
<evidence type="ECO:0000313" key="3">
    <source>
        <dbReference type="Proteomes" id="UP000555828"/>
    </source>
</evidence>